<dbReference type="Proteomes" id="UP001265550">
    <property type="component" value="Unassembled WGS sequence"/>
</dbReference>
<dbReference type="RefSeq" id="WP_204731961.1">
    <property type="nucleotide sequence ID" value="NZ_JAVDWE010000001.1"/>
</dbReference>
<accession>A0ABU1V6M1</accession>
<keyword evidence="2" id="KW-1185">Reference proteome</keyword>
<sequence length="69" mass="7728">MERQTKLVGMAGVNYLDRSTTTILAGRERELLSLMWWSAVLVLWFLSHRQAVGKSRTPQGLSTGLPVGR</sequence>
<name>A0ABU1V6M1_9BURK</name>
<organism evidence="1 2">
    <name type="scientific">Hydrogenophaga laconesensis</name>
    <dbReference type="NCBI Taxonomy" id="1805971"/>
    <lineage>
        <taxon>Bacteria</taxon>
        <taxon>Pseudomonadati</taxon>
        <taxon>Pseudomonadota</taxon>
        <taxon>Betaproteobacteria</taxon>
        <taxon>Burkholderiales</taxon>
        <taxon>Comamonadaceae</taxon>
        <taxon>Hydrogenophaga</taxon>
    </lineage>
</organism>
<proteinExistence type="predicted"/>
<evidence type="ECO:0000313" key="2">
    <source>
        <dbReference type="Proteomes" id="UP001265550"/>
    </source>
</evidence>
<reference evidence="1 2" key="1">
    <citation type="submission" date="2023-07" db="EMBL/GenBank/DDBJ databases">
        <title>Sorghum-associated microbial communities from plants grown in Nebraska, USA.</title>
        <authorList>
            <person name="Schachtman D."/>
        </authorList>
    </citation>
    <scope>NUCLEOTIDE SEQUENCE [LARGE SCALE GENOMIC DNA]</scope>
    <source>
        <strain evidence="1 2">BE240</strain>
    </source>
</reference>
<protein>
    <submittedName>
        <fullName evidence="1">Uncharacterized protein</fullName>
    </submittedName>
</protein>
<dbReference type="EMBL" id="JAVDWE010000001">
    <property type="protein sequence ID" value="MDR7092978.1"/>
    <property type="molecule type" value="Genomic_DNA"/>
</dbReference>
<comment type="caution">
    <text evidence="1">The sequence shown here is derived from an EMBL/GenBank/DDBJ whole genome shotgun (WGS) entry which is preliminary data.</text>
</comment>
<evidence type="ECO:0000313" key="1">
    <source>
        <dbReference type="EMBL" id="MDR7092978.1"/>
    </source>
</evidence>
<gene>
    <name evidence="1" type="ORF">J2X09_000701</name>
</gene>